<comment type="caution">
    <text evidence="1">The sequence shown here is derived from an EMBL/GenBank/DDBJ whole genome shotgun (WGS) entry which is preliminary data.</text>
</comment>
<dbReference type="EMBL" id="JYNL01000054">
    <property type="protein sequence ID" value="KMO71492.1"/>
    <property type="molecule type" value="Genomic_DNA"/>
</dbReference>
<dbReference type="AlphaFoldDB" id="A0A0J6VPQ3"/>
<proteinExistence type="predicted"/>
<name>A0A0J6VPQ3_9MYCO</name>
<accession>A0A0J6VPQ3</accession>
<gene>
    <name evidence="1" type="ORF">MCHLDSM_04574</name>
</gene>
<organism evidence="1 2">
    <name type="scientific">Mycolicibacterium chlorophenolicum</name>
    <dbReference type="NCBI Taxonomy" id="37916"/>
    <lineage>
        <taxon>Bacteria</taxon>
        <taxon>Bacillati</taxon>
        <taxon>Actinomycetota</taxon>
        <taxon>Actinomycetes</taxon>
        <taxon>Mycobacteriales</taxon>
        <taxon>Mycobacteriaceae</taxon>
        <taxon>Mycolicibacterium</taxon>
    </lineage>
</organism>
<sequence>MFRAESEATFTLERECEATFTLGGLSDPVGTLRPMGEPFRGSDAVAGGLTWSELRRDHVRLFRDVYIAADAEVTAATRARAGWLWSGGTAIVAGKSAAALHGSDWIDATDPVELIHQNRHRLPGLRVRGDSVDDDDIVVVDGMAVTAPARTALDLACWHPRLEAMVAVDALLRATRLDVTQAEGLADRHPGRRGIVSARRVPQAADAGAQSPKETWLRMLLIDDGLPRPATQIPVYGDTGSIVAYLDMGWRDLKVAVEYDGEQHRTSRSQYRWDVRRLELAGRRGWIVVRVLAGDDPVDIVRRVRAARARRLPGPPGVRRPA</sequence>
<dbReference type="Proteomes" id="UP000036513">
    <property type="component" value="Unassembled WGS sequence"/>
</dbReference>
<dbReference type="PATRIC" id="fig|37916.4.peg.4556"/>
<reference evidence="1 2" key="1">
    <citation type="journal article" date="2015" name="Genome Biol. Evol.">
        <title>Characterization of Three Mycobacterium spp. with Potential Use in Bioremediation by Genome Sequencing and Comparative Genomics.</title>
        <authorList>
            <person name="Das S."/>
            <person name="Pettersson B.M."/>
            <person name="Behra P.R."/>
            <person name="Ramesh M."/>
            <person name="Dasgupta S."/>
            <person name="Bhattacharya A."/>
            <person name="Kirsebom L.A."/>
        </authorList>
    </citation>
    <scope>NUCLEOTIDE SEQUENCE [LARGE SCALE GENOMIC DNA]</scope>
    <source>
        <strain evidence="1 2">DSM 43826</strain>
    </source>
</reference>
<keyword evidence="2" id="KW-1185">Reference proteome</keyword>
<evidence type="ECO:0000313" key="1">
    <source>
        <dbReference type="EMBL" id="KMO71492.1"/>
    </source>
</evidence>
<evidence type="ECO:0000313" key="2">
    <source>
        <dbReference type="Proteomes" id="UP000036513"/>
    </source>
</evidence>
<evidence type="ECO:0008006" key="3">
    <source>
        <dbReference type="Google" id="ProtNLM"/>
    </source>
</evidence>
<protein>
    <recommendedName>
        <fullName evidence="3">DUF559 domain-containing protein</fullName>
    </recommendedName>
</protein>
<dbReference type="STRING" id="37916.MCHLDSM_04574"/>